<accession>A0A4Q2UGH0</accession>
<dbReference type="Proteomes" id="UP000290407">
    <property type="component" value="Unassembled WGS sequence"/>
</dbReference>
<protein>
    <recommendedName>
        <fullName evidence="3">HK97 gp10 family phage protein</fullName>
    </recommendedName>
</protein>
<comment type="caution">
    <text evidence="1">The sequence shown here is derived from an EMBL/GenBank/DDBJ whole genome shotgun (WGS) entry which is preliminary data.</text>
</comment>
<organism evidence="1 2">
    <name type="scientific">Spirosoma sordidisoli</name>
    <dbReference type="NCBI Taxonomy" id="2502893"/>
    <lineage>
        <taxon>Bacteria</taxon>
        <taxon>Pseudomonadati</taxon>
        <taxon>Bacteroidota</taxon>
        <taxon>Cytophagia</taxon>
        <taxon>Cytophagales</taxon>
        <taxon>Cytophagaceae</taxon>
        <taxon>Spirosoma</taxon>
    </lineage>
</organism>
<evidence type="ECO:0000313" key="2">
    <source>
        <dbReference type="Proteomes" id="UP000290407"/>
    </source>
</evidence>
<sequence>MYKLLTNAERVLMEELMRIRKIEIARPLILAAGALETRNAVADRIQDKGLNSAGQPMRTQAARQQGAYSARHGHDRLRRNLQIGRVDYTFTGRMMENWSVMVRTNGNVALGFRDAQEAEKAAELADYHGPAFDPTPAEIELSTDLIAKKTAELVR</sequence>
<reference evidence="1 2" key="1">
    <citation type="submission" date="2019-01" db="EMBL/GenBank/DDBJ databases">
        <title>Spirosoma flava sp. nov., a propanil-degrading bacterium isolated from herbicide-contaminated soil.</title>
        <authorList>
            <person name="Zhang L."/>
            <person name="Jiang J.-D."/>
        </authorList>
    </citation>
    <scope>NUCLEOTIDE SEQUENCE [LARGE SCALE GENOMIC DNA]</scope>
    <source>
        <strain evidence="1 2">TY50</strain>
    </source>
</reference>
<name>A0A4Q2UGH0_9BACT</name>
<dbReference type="AlphaFoldDB" id="A0A4Q2UGH0"/>
<dbReference type="RefSeq" id="WP_129606923.1">
    <property type="nucleotide sequence ID" value="NZ_SBLB01000016.1"/>
</dbReference>
<evidence type="ECO:0008006" key="3">
    <source>
        <dbReference type="Google" id="ProtNLM"/>
    </source>
</evidence>
<evidence type="ECO:0000313" key="1">
    <source>
        <dbReference type="EMBL" id="RYC66360.1"/>
    </source>
</evidence>
<keyword evidence="2" id="KW-1185">Reference proteome</keyword>
<gene>
    <name evidence="1" type="ORF">EQG79_30265</name>
</gene>
<proteinExistence type="predicted"/>
<dbReference type="EMBL" id="SBLB01000016">
    <property type="protein sequence ID" value="RYC66360.1"/>
    <property type="molecule type" value="Genomic_DNA"/>
</dbReference>